<sequence length="123" mass="14004">MGGRHRCELWMEVFKMKVVIPKAKHQRTRHVRVGSLRPFIAFTKHVKMLAVRNQETPRKLALRVSNTSIKGVAHRAGRAGTLGLCTCWPFLPRLHPRAQIKKGQGRRTHTASPRSTPPQESQL</sequence>
<geneLocation type="mitochondrion" evidence="2"/>
<proteinExistence type="predicted"/>
<reference evidence="2" key="1">
    <citation type="journal article" date="2018" name="Gene">
        <title>The complete mitochondrial genome of the Caulerpa lentillifera (Ulvophyceae, Chlorophyta): Sequence, genome content, organization structure and phylogenetic consideration.</title>
        <authorList>
            <person name="Zheng F."/>
            <person name="Liu H."/>
            <person name="Jiang M."/>
            <person name="Xu Z."/>
            <person name="Wang Z."/>
            <person name="Wang C."/>
            <person name="Du F."/>
            <person name="Shen Z."/>
            <person name="Wang B."/>
        </authorList>
    </citation>
    <scope>NUCLEOTIDE SEQUENCE</scope>
</reference>
<protein>
    <submittedName>
        <fullName evidence="2">Uncharacterized protein</fullName>
    </submittedName>
</protein>
<evidence type="ECO:0000256" key="1">
    <source>
        <dbReference type="SAM" id="MobiDB-lite"/>
    </source>
</evidence>
<accession>A0A2Z2QKF0</accession>
<feature type="region of interest" description="Disordered" evidence="1">
    <location>
        <begin position="98"/>
        <end position="123"/>
    </location>
</feature>
<gene>
    <name evidence="2" type="primary">orf123</name>
</gene>
<evidence type="ECO:0000313" key="2">
    <source>
        <dbReference type="EMBL" id="AST24227.1"/>
    </source>
</evidence>
<dbReference type="AlphaFoldDB" id="A0A2Z2QKF0"/>
<dbReference type="EMBL" id="KX761577">
    <property type="protein sequence ID" value="AST24227.1"/>
    <property type="molecule type" value="Genomic_DNA"/>
</dbReference>
<feature type="compositionally biased region" description="Basic residues" evidence="1">
    <location>
        <begin position="98"/>
        <end position="109"/>
    </location>
</feature>
<organism evidence="2">
    <name type="scientific">Caulerpa lentillifera</name>
    <dbReference type="NCBI Taxonomy" id="148947"/>
    <lineage>
        <taxon>Eukaryota</taxon>
        <taxon>Viridiplantae</taxon>
        <taxon>Chlorophyta</taxon>
        <taxon>core chlorophytes</taxon>
        <taxon>Ulvophyceae</taxon>
        <taxon>TCBD clade</taxon>
        <taxon>Bryopsidales</taxon>
        <taxon>Halimedineae</taxon>
        <taxon>Caulerpaceae</taxon>
        <taxon>Caulerpa</taxon>
    </lineage>
</organism>
<name>A0A2Z2QKF0_9CHLO</name>
<dbReference type="RefSeq" id="YP_009504754.1">
    <property type="nucleotide sequence ID" value="NC_038217.1"/>
</dbReference>
<feature type="compositionally biased region" description="Polar residues" evidence="1">
    <location>
        <begin position="110"/>
        <end position="123"/>
    </location>
</feature>
<dbReference type="GeneID" id="37544006"/>
<keyword evidence="2" id="KW-0496">Mitochondrion</keyword>